<proteinExistence type="inferred from homology"/>
<keyword evidence="4 7" id="KW-1133">Transmembrane helix</keyword>
<dbReference type="eggNOG" id="ENOG502SFCW">
    <property type="taxonomic scope" value="Eukaryota"/>
</dbReference>
<feature type="transmembrane region" description="Helical" evidence="7">
    <location>
        <begin position="358"/>
        <end position="377"/>
    </location>
</feature>
<organism evidence="8 9">
    <name type="scientific">Thecamonas trahens ATCC 50062</name>
    <dbReference type="NCBI Taxonomy" id="461836"/>
    <lineage>
        <taxon>Eukaryota</taxon>
        <taxon>Apusozoa</taxon>
        <taxon>Apusomonadida</taxon>
        <taxon>Apusomonadidae</taxon>
        <taxon>Thecamonas</taxon>
    </lineage>
</organism>
<gene>
    <name evidence="8" type="ORF">AMSG_04127</name>
</gene>
<evidence type="ECO:0000256" key="5">
    <source>
        <dbReference type="ARBA" id="ARBA00023136"/>
    </source>
</evidence>
<feature type="transmembrane region" description="Helical" evidence="7">
    <location>
        <begin position="159"/>
        <end position="182"/>
    </location>
</feature>
<evidence type="ECO:0000313" key="8">
    <source>
        <dbReference type="EMBL" id="KNC47896.1"/>
    </source>
</evidence>
<dbReference type="AlphaFoldDB" id="A0A0L0D719"/>
<keyword evidence="9" id="KW-1185">Reference proteome</keyword>
<name>A0A0L0D719_THETB</name>
<feature type="transmembrane region" description="Helical" evidence="7">
    <location>
        <begin position="230"/>
        <end position="249"/>
    </location>
</feature>
<feature type="transmembrane region" description="Helical" evidence="7">
    <location>
        <begin position="454"/>
        <end position="473"/>
    </location>
</feature>
<protein>
    <recommendedName>
        <fullName evidence="10">Transmembrane protein</fullName>
    </recommendedName>
</protein>
<sequence length="638" mass="67775">MLFVATGVDWDPLLPARSVMDPSAVGEVAAAAWDAIPMAHVAYDKVRLLILRVGPGEEQEERVVHDYGDVPGLSPLLALLDINVGGWGSSLMSAAHTAVGATAVAVGAWLRVLGLVALPLVLGYVYVAAHGYVLARVAWESYSESMAHAWWWLWHQVASQPPAAIALEVGVAVVAALLWGLARFVRRTRIIPRTVRYVNSKAATVARGWQAVTAVVAARSRTLADSLPHVVFWGGVAGGAVFAPSVAFGLTSSTLVRFVTLALVPVGLAARHLVQVLHAERGADQQRGAPARSSVLESCSWLEFWAVYGGVTLALAVPFVESMIVAAIGYELLHLLHVAVVLWALLPWTNGSELGARALVPVLAAVTPFGAAASAPLRRRANSGGMLGKLRGLWESLSVATALNALTFMGVMTAERARMTAELLAQASSLLLITPIFLFTPGFITYYGTVLVGYAVPLYATLSALGFSGGNRGRGGSPERRRRAAPLATTQRFWVLYWTVFVGLDFVHHGVSAWGGSYIPLWYHVKLVALVWLQLAGASYVFTTGYSRLREPVRTLYDNLVEATPLRNPRAVLATPSTYMMRRVFGTPEPAPVARRDEDSASAAGDADGANDADGASDAGGASDADGASGEDEQSASE</sequence>
<keyword evidence="3 7" id="KW-0812">Transmembrane</keyword>
<feature type="transmembrane region" description="Helical" evidence="7">
    <location>
        <begin position="427"/>
        <end position="448"/>
    </location>
</feature>
<feature type="transmembrane region" description="Helical" evidence="7">
    <location>
        <begin position="397"/>
        <end position="415"/>
    </location>
</feature>
<evidence type="ECO:0000256" key="6">
    <source>
        <dbReference type="SAM" id="MobiDB-lite"/>
    </source>
</evidence>
<evidence type="ECO:0008006" key="10">
    <source>
        <dbReference type="Google" id="ProtNLM"/>
    </source>
</evidence>
<reference evidence="8 9" key="1">
    <citation type="submission" date="2010-05" db="EMBL/GenBank/DDBJ databases">
        <title>The Genome Sequence of Thecamonas trahens ATCC 50062.</title>
        <authorList>
            <consortium name="The Broad Institute Genome Sequencing Platform"/>
            <person name="Russ C."/>
            <person name="Cuomo C."/>
            <person name="Shea T."/>
            <person name="Young S.K."/>
            <person name="Zeng Q."/>
            <person name="Koehrsen M."/>
            <person name="Haas B."/>
            <person name="Borodovsky M."/>
            <person name="Guigo R."/>
            <person name="Alvarado L."/>
            <person name="Berlin A."/>
            <person name="Bochicchio J."/>
            <person name="Borenstein D."/>
            <person name="Chapman S."/>
            <person name="Chen Z."/>
            <person name="Freedman E."/>
            <person name="Gellesch M."/>
            <person name="Goldberg J."/>
            <person name="Griggs A."/>
            <person name="Gujja S."/>
            <person name="Heilman E."/>
            <person name="Heiman D."/>
            <person name="Hepburn T."/>
            <person name="Howarth C."/>
            <person name="Jen D."/>
            <person name="Larson L."/>
            <person name="Mehta T."/>
            <person name="Park D."/>
            <person name="Pearson M."/>
            <person name="Roberts A."/>
            <person name="Saif S."/>
            <person name="Shenoy N."/>
            <person name="Sisk P."/>
            <person name="Stolte C."/>
            <person name="Sykes S."/>
            <person name="Thomson T."/>
            <person name="Walk T."/>
            <person name="White J."/>
            <person name="Yandava C."/>
            <person name="Burger G."/>
            <person name="Gray M.W."/>
            <person name="Holland P.W.H."/>
            <person name="King N."/>
            <person name="Lang F.B.F."/>
            <person name="Roger A.J."/>
            <person name="Ruiz-Trillo I."/>
            <person name="Lander E."/>
            <person name="Nusbaum C."/>
        </authorList>
    </citation>
    <scope>NUCLEOTIDE SEQUENCE [LARGE SCALE GENOMIC DNA]</scope>
    <source>
        <strain evidence="8 9">ATCC 50062</strain>
    </source>
</reference>
<comment type="similarity">
    <text evidence="2">Belongs to the DP1 family.</text>
</comment>
<evidence type="ECO:0000256" key="2">
    <source>
        <dbReference type="ARBA" id="ARBA00008573"/>
    </source>
</evidence>
<dbReference type="PANTHER" id="PTHR12300">
    <property type="entry name" value="HVA22-LIKE PROTEINS"/>
    <property type="match status" value="1"/>
</dbReference>
<dbReference type="PANTHER" id="PTHR12300:SF161">
    <property type="entry name" value="RECEPTOR EXPRESSION-ENHANCING PROTEIN"/>
    <property type="match status" value="1"/>
</dbReference>
<keyword evidence="5 7" id="KW-0472">Membrane</keyword>
<feature type="transmembrane region" description="Helical" evidence="7">
    <location>
        <begin position="117"/>
        <end position="139"/>
    </location>
</feature>
<feature type="region of interest" description="Disordered" evidence="6">
    <location>
        <begin position="589"/>
        <end position="638"/>
    </location>
</feature>
<dbReference type="Pfam" id="PF03134">
    <property type="entry name" value="TB2_DP1_HVA22"/>
    <property type="match status" value="1"/>
</dbReference>
<accession>A0A0L0D719</accession>
<dbReference type="GO" id="GO:0016020">
    <property type="term" value="C:membrane"/>
    <property type="evidence" value="ECO:0007669"/>
    <property type="project" value="UniProtKB-SubCell"/>
</dbReference>
<evidence type="ECO:0000256" key="4">
    <source>
        <dbReference type="ARBA" id="ARBA00022989"/>
    </source>
</evidence>
<dbReference type="RefSeq" id="XP_013758918.1">
    <property type="nucleotide sequence ID" value="XM_013903464.1"/>
</dbReference>
<dbReference type="GeneID" id="25563689"/>
<comment type="subcellular location">
    <subcellularLocation>
        <location evidence="1">Membrane</location>
        <topology evidence="1">Multi-pass membrane protein</topology>
    </subcellularLocation>
</comment>
<feature type="transmembrane region" description="Helical" evidence="7">
    <location>
        <begin position="494"/>
        <end position="515"/>
    </location>
</feature>
<feature type="transmembrane region" description="Helical" evidence="7">
    <location>
        <begin position="255"/>
        <end position="274"/>
    </location>
</feature>
<feature type="transmembrane region" description="Helical" evidence="7">
    <location>
        <begin position="323"/>
        <end position="346"/>
    </location>
</feature>
<evidence type="ECO:0000313" key="9">
    <source>
        <dbReference type="Proteomes" id="UP000054408"/>
    </source>
</evidence>
<evidence type="ECO:0000256" key="1">
    <source>
        <dbReference type="ARBA" id="ARBA00004141"/>
    </source>
</evidence>
<dbReference type="EMBL" id="GL349449">
    <property type="protein sequence ID" value="KNC47896.1"/>
    <property type="molecule type" value="Genomic_DNA"/>
</dbReference>
<feature type="compositionally biased region" description="Acidic residues" evidence="6">
    <location>
        <begin position="629"/>
        <end position="638"/>
    </location>
</feature>
<dbReference type="InterPro" id="IPR004345">
    <property type="entry name" value="TB2_DP1_HVA22"/>
</dbReference>
<dbReference type="OrthoDB" id="10009287at2759"/>
<evidence type="ECO:0000256" key="7">
    <source>
        <dbReference type="SAM" id="Phobius"/>
    </source>
</evidence>
<feature type="transmembrane region" description="Helical" evidence="7">
    <location>
        <begin position="521"/>
        <end position="542"/>
    </location>
</feature>
<evidence type="ECO:0000256" key="3">
    <source>
        <dbReference type="ARBA" id="ARBA00022692"/>
    </source>
</evidence>
<feature type="compositionally biased region" description="Low complexity" evidence="6">
    <location>
        <begin position="601"/>
        <end position="628"/>
    </location>
</feature>
<dbReference type="Proteomes" id="UP000054408">
    <property type="component" value="Unassembled WGS sequence"/>
</dbReference>
<feature type="transmembrane region" description="Helical" evidence="7">
    <location>
        <begin position="295"/>
        <end position="317"/>
    </location>
</feature>